<dbReference type="SUPFAM" id="SSF52540">
    <property type="entry name" value="P-loop containing nucleoside triphosphate hydrolases"/>
    <property type="match status" value="1"/>
</dbReference>
<keyword evidence="4 8" id="KW-0547">Nucleotide-binding</keyword>
<dbReference type="GO" id="GO:0005737">
    <property type="term" value="C:cytoplasm"/>
    <property type="evidence" value="ECO:0007669"/>
    <property type="project" value="TreeGrafter"/>
</dbReference>
<dbReference type="FunFam" id="3.40.50.300:FF:000045">
    <property type="entry name" value="dynamin-1 isoform X2"/>
    <property type="match status" value="1"/>
</dbReference>
<comment type="similarity">
    <text evidence="8">Belongs to the TRAFAC class dynamin-like GTPase superfamily. Dynamin/Fzo/YdjA family.</text>
</comment>
<dbReference type="PANTHER" id="PTHR11566:SF54">
    <property type="entry name" value="DYNAMIN-3"/>
    <property type="match status" value="1"/>
</dbReference>
<dbReference type="InterPro" id="IPR000375">
    <property type="entry name" value="Dynamin_stalk"/>
</dbReference>
<evidence type="ECO:0000256" key="2">
    <source>
        <dbReference type="ARBA" id="ARBA00022583"/>
    </source>
</evidence>
<dbReference type="InterPro" id="IPR045063">
    <property type="entry name" value="Dynamin_N"/>
</dbReference>
<evidence type="ECO:0000313" key="11">
    <source>
        <dbReference type="EMBL" id="KAF7988259.1"/>
    </source>
</evidence>
<dbReference type="GO" id="GO:0031623">
    <property type="term" value="P:receptor internalization"/>
    <property type="evidence" value="ECO:0007669"/>
    <property type="project" value="TreeGrafter"/>
</dbReference>
<reference evidence="11 12" key="1">
    <citation type="submission" date="2020-08" db="EMBL/GenBank/DDBJ databases">
        <title>Aphidius gifuensis genome sequencing and assembly.</title>
        <authorList>
            <person name="Du Z."/>
        </authorList>
    </citation>
    <scope>NUCLEOTIDE SEQUENCE [LARGE SCALE GENOMIC DNA]</scope>
    <source>
        <strain evidence="11">YNYX2018</strain>
        <tissue evidence="11">Adults</tissue>
    </source>
</reference>
<comment type="caution">
    <text evidence="11">The sequence shown here is derived from an EMBL/GenBank/DDBJ whole genome shotgun (WGS) entry which is preliminary data.</text>
</comment>
<dbReference type="EC" id="3.6.5.5" evidence="1"/>
<dbReference type="Pfam" id="PF02212">
    <property type="entry name" value="GED"/>
    <property type="match status" value="1"/>
</dbReference>
<dbReference type="InterPro" id="IPR003130">
    <property type="entry name" value="GED"/>
</dbReference>
<dbReference type="InterPro" id="IPR022812">
    <property type="entry name" value="Dynamin"/>
</dbReference>
<dbReference type="Pfam" id="PF01031">
    <property type="entry name" value="Dynamin_M"/>
    <property type="match status" value="1"/>
</dbReference>
<evidence type="ECO:0000256" key="3">
    <source>
        <dbReference type="ARBA" id="ARBA00022701"/>
    </source>
</evidence>
<dbReference type="AlphaFoldDB" id="A0A835CL01"/>
<evidence type="ECO:0000256" key="7">
    <source>
        <dbReference type="ARBA" id="ARBA00023175"/>
    </source>
</evidence>
<evidence type="ECO:0000256" key="8">
    <source>
        <dbReference type="RuleBase" id="RU003932"/>
    </source>
</evidence>
<dbReference type="PROSITE" id="PS51388">
    <property type="entry name" value="GED"/>
    <property type="match status" value="1"/>
</dbReference>
<dbReference type="GO" id="GO:0005525">
    <property type="term" value="F:GTP binding"/>
    <property type="evidence" value="ECO:0007669"/>
    <property type="project" value="UniProtKB-KW"/>
</dbReference>
<name>A0A835CL01_APHGI</name>
<dbReference type="InterPro" id="IPR030381">
    <property type="entry name" value="G_DYNAMIN_dom"/>
</dbReference>
<evidence type="ECO:0000256" key="1">
    <source>
        <dbReference type="ARBA" id="ARBA00011980"/>
    </source>
</evidence>
<dbReference type="GO" id="GO:0005886">
    <property type="term" value="C:plasma membrane"/>
    <property type="evidence" value="ECO:0007669"/>
    <property type="project" value="TreeGrafter"/>
</dbReference>
<evidence type="ECO:0000259" key="9">
    <source>
        <dbReference type="PROSITE" id="PS51388"/>
    </source>
</evidence>
<evidence type="ECO:0000256" key="6">
    <source>
        <dbReference type="ARBA" id="ARBA00023134"/>
    </source>
</evidence>
<dbReference type="Proteomes" id="UP000639338">
    <property type="component" value="Unassembled WGS sequence"/>
</dbReference>
<dbReference type="GO" id="GO:0098793">
    <property type="term" value="C:presynapse"/>
    <property type="evidence" value="ECO:0007669"/>
    <property type="project" value="GOC"/>
</dbReference>
<dbReference type="Pfam" id="PF00350">
    <property type="entry name" value="Dynamin_N"/>
    <property type="match status" value="1"/>
</dbReference>
<dbReference type="Gene3D" id="3.40.50.300">
    <property type="entry name" value="P-loop containing nucleotide triphosphate hydrolases"/>
    <property type="match status" value="1"/>
</dbReference>
<keyword evidence="2" id="KW-0254">Endocytosis</keyword>
<dbReference type="InterPro" id="IPR020850">
    <property type="entry name" value="GED_dom"/>
</dbReference>
<evidence type="ECO:0000256" key="4">
    <source>
        <dbReference type="ARBA" id="ARBA00022741"/>
    </source>
</evidence>
<dbReference type="SMART" id="SM00053">
    <property type="entry name" value="DYNc"/>
    <property type="match status" value="1"/>
</dbReference>
<keyword evidence="5" id="KW-0378">Hydrolase</keyword>
<organism evidence="11 12">
    <name type="scientific">Aphidius gifuensis</name>
    <name type="common">Parasitoid wasp</name>
    <dbReference type="NCBI Taxonomy" id="684658"/>
    <lineage>
        <taxon>Eukaryota</taxon>
        <taxon>Metazoa</taxon>
        <taxon>Ecdysozoa</taxon>
        <taxon>Arthropoda</taxon>
        <taxon>Hexapoda</taxon>
        <taxon>Insecta</taxon>
        <taxon>Pterygota</taxon>
        <taxon>Neoptera</taxon>
        <taxon>Endopterygota</taxon>
        <taxon>Hymenoptera</taxon>
        <taxon>Apocrita</taxon>
        <taxon>Ichneumonoidea</taxon>
        <taxon>Braconidae</taxon>
        <taxon>Aphidiinae</taxon>
        <taxon>Aphidius</taxon>
    </lineage>
</organism>
<evidence type="ECO:0000259" key="10">
    <source>
        <dbReference type="PROSITE" id="PS51718"/>
    </source>
</evidence>
<dbReference type="PRINTS" id="PR00195">
    <property type="entry name" value="DYNAMIN"/>
</dbReference>
<proteinExistence type="inferred from homology"/>
<keyword evidence="3" id="KW-0493">Microtubule</keyword>
<keyword evidence="7" id="KW-0505">Motor protein</keyword>
<dbReference type="Gene3D" id="1.20.120.1240">
    <property type="entry name" value="Dynamin, middle domain"/>
    <property type="match status" value="1"/>
</dbReference>
<dbReference type="PROSITE" id="PS51718">
    <property type="entry name" value="G_DYNAMIN_2"/>
    <property type="match status" value="1"/>
</dbReference>
<accession>A0A835CL01</accession>
<dbReference type="GO" id="GO:0016185">
    <property type="term" value="P:synaptic vesicle budding from presynaptic endocytic zone membrane"/>
    <property type="evidence" value="ECO:0007669"/>
    <property type="project" value="TreeGrafter"/>
</dbReference>
<dbReference type="GO" id="GO:0008017">
    <property type="term" value="F:microtubule binding"/>
    <property type="evidence" value="ECO:0007669"/>
    <property type="project" value="TreeGrafter"/>
</dbReference>
<dbReference type="EMBL" id="JACMRX010000006">
    <property type="protein sequence ID" value="KAF7988259.1"/>
    <property type="molecule type" value="Genomic_DNA"/>
</dbReference>
<gene>
    <name evidence="11" type="ORF">HCN44_007791</name>
</gene>
<protein>
    <recommendedName>
        <fullName evidence="1">dynamin GTPase</fullName>
        <ecNumber evidence="1">3.6.5.5</ecNumber>
    </recommendedName>
</protein>
<feature type="domain" description="GED" evidence="9">
    <location>
        <begin position="504"/>
        <end position="595"/>
    </location>
</feature>
<keyword evidence="6 8" id="KW-0342">GTP-binding</keyword>
<dbReference type="InterPro" id="IPR001401">
    <property type="entry name" value="Dynamin_GTPase"/>
</dbReference>
<evidence type="ECO:0000313" key="12">
    <source>
        <dbReference type="Proteomes" id="UP000639338"/>
    </source>
</evidence>
<dbReference type="OrthoDB" id="5061070at2759"/>
<dbReference type="GO" id="GO:0003924">
    <property type="term" value="F:GTPase activity"/>
    <property type="evidence" value="ECO:0007669"/>
    <property type="project" value="InterPro"/>
</dbReference>
<dbReference type="PANTHER" id="PTHR11566">
    <property type="entry name" value="DYNAMIN"/>
    <property type="match status" value="1"/>
</dbReference>
<dbReference type="PROSITE" id="PS00410">
    <property type="entry name" value="G_DYNAMIN_1"/>
    <property type="match status" value="1"/>
</dbReference>
<dbReference type="GO" id="GO:0005874">
    <property type="term" value="C:microtubule"/>
    <property type="evidence" value="ECO:0007669"/>
    <property type="project" value="UniProtKB-KW"/>
</dbReference>
<dbReference type="InterPro" id="IPR019762">
    <property type="entry name" value="Dynamin_GTPase_CS"/>
</dbReference>
<dbReference type="InterPro" id="IPR027417">
    <property type="entry name" value="P-loop_NTPase"/>
</dbReference>
<sequence length="630" mass="72873">MKELIPLVNKLQDLSTKIGESLELDLPQIAVVGGQSAGKSSVLENFVGWDFLPRGTGIVTRRPLILQLIHKRSDYAEFSHTGNEKFEIDEIRDEIEEETRRETQGEKGISRIPIRLRIYSPNVLNLTLVDLPGLTKVPVFDQPKDIEYQIRGMILEYIRKKNCLILAVTPANTDLANSDALKLAKEVDPEGIRTIGVLTKLDLMDEGTDARFILENKLIPLKRGYVGVVNRSQKNIDGEMNIKDSIKAEKAYFENHDVYHDMANKLGTSYLQCILNQQLEIHIRNTLPDFRDKFLMHQQKLHDDLKKYRKYLMIDESSSETGLLMQILKELRVEFDNAMGNFEYYELSKTPNIGCKIFDILHTKFPSQFSRITYHSPSRAEIDLAIKNIRGYKVGIWTPDIVLKALVKKQFNEFKLPSFVCVDEIVQVLCDGFHLYTRNLSHFPKLRDEVCGIITSHIKNREKICKEVLQQFIDIESGYINTNNDDYKILLNKKKRNSHVQDDHDKVKIYVDTYLEHANKTVKDFVPKAIVWIIIDDCKKFIDTELPNSILQNKNFLSLMEFSQDEKKEYDEIRSIYEACTEALEIIGDRPPVVESDFKPATQIQQPNIATTLWKRIMIFFSKCFLNETN</sequence>
<feature type="domain" description="Dynamin-type G" evidence="10">
    <location>
        <begin position="23"/>
        <end position="288"/>
    </location>
</feature>
<evidence type="ECO:0000256" key="5">
    <source>
        <dbReference type="ARBA" id="ARBA00022801"/>
    </source>
</evidence>
<keyword evidence="12" id="KW-1185">Reference proteome</keyword>
<dbReference type="CDD" id="cd08771">
    <property type="entry name" value="DLP_1"/>
    <property type="match status" value="1"/>
</dbReference>